<dbReference type="InterPro" id="IPR016024">
    <property type="entry name" value="ARM-type_fold"/>
</dbReference>
<evidence type="ECO:0000313" key="5">
    <source>
        <dbReference type="Proteomes" id="UP001162031"/>
    </source>
</evidence>
<evidence type="ECO:0000256" key="2">
    <source>
        <dbReference type="ARBA" id="ARBA00022694"/>
    </source>
</evidence>
<dbReference type="Pfam" id="PF25151">
    <property type="entry name" value="TPR_Trm732_C"/>
    <property type="match status" value="1"/>
</dbReference>
<accession>A0AAV0U141</accession>
<name>A0AAV0U141_HYABA</name>
<dbReference type="PROSITE" id="PS50206">
    <property type="entry name" value="RHODANESE_3"/>
    <property type="match status" value="1"/>
</dbReference>
<dbReference type="SUPFAM" id="SSF48371">
    <property type="entry name" value="ARM repeat"/>
    <property type="match status" value="2"/>
</dbReference>
<feature type="domain" description="Rhodanese" evidence="3">
    <location>
        <begin position="520"/>
        <end position="537"/>
    </location>
</feature>
<sequence>MVRKKRKGVVKQEAQATAAVEGGSAASPRGVDLRQVLANVPTNVALPAALGGSSRDLAQWYDALCLAHHSLYAQRKQLQLFRSKCKLLVSGTDCALQCAIWQLVFRLSIERATQPLRKNLDLVLLVVAQASEASTLSALRVVAATELRTSLDALWSDAHAAKQLQVEHRVAMLDQMLHVVELPFLARALVENPSTGALYGDVQHLLQFVTCCADQLEALGAPIVEYHDANVDKEIDEQEAAYETEGIAAVGASGTNGVMVASERCGHALKSVIVLATMKDVLDSRLEHCRGPSLDALLEALRCILKHCVLLLQTVVVHKDLLTQTGLAYCLVLRLLLRFSVPASDSCNAVTKLLLQTVYPELDIVSIDTCTCVQLRAHLEQDMASFAGLARLAVYRGVLNSLTNEDLALSATEVGLVNEALQSEQTVLNAMFVNVQQWCDRESYNTRLYAFQVLEAFLRRGALILHKQSARCAPSHVSDVLSDETLAKLTTAVLLNWEHPSKKVNQFMAVVFAQIVKYLVLSGGFQKWSEAILPLLVNLPTTSRAKYGSLALLVEVAGAKPMLQASPSLLPSLLLAVGQKDYAAPAAANLFAQILDNLSPASSKNSNCKPDDGAVVARRQLWLSDVVSVLLSSDANLRSRVAMYVIPLLLKKDPDCVPILIKRLQEVATKDQADTAEAVDIALWAELVVLKFARKKMAPEKLVGVSMDHIPRGLRHANTETRGAAFDALCASLKSTSMPSDDELRWVKHYLVVNGKEIGPSGRMNTLIGLKTVLIRIKETLRVTRNILTEDIPSLDDAAKCDKRAAAASFKHWTQLFVIASVYPGALPQRLTLGLEVFLLYIQLFGLGNDEAEESTESVLLTRHMVTTLLNMLISAWDSVRSLAFTILDLYPDELPGYSTREELCTFVDWAVGLCGSPRQRESDAGAMFVRLLFQKCSSAIQRYELTFQCTSKPQVGAAGVKSSNPDVAFILQLTQVILTRVEALSLSEIRQGKSPLVHGFLLSLHYVLENVDFDKHSSNEATDWSWAMKQVFLAIHQSMGASLAVVGDATSGAGDENLSASFAGVVGEVSAVAETSSSALRVDCRGHLIVEDGDGGYDGEEDGGNAEQRAVVGSWLAVRECGAIIELLMRRVPLPTSSPVSTSTPLFTVDMAQLGGETLLNSLFELKHKGAVATVYQAFEGVCRAFLAHGEQCAALGDLPAQWADRLLERLERSEQHFILRRSSGFAFSFVAILRAEPRNSAAVILPKVMSTLLRLAGKDTDAASKRETHEEHHSLWRARVHALNILKLICQDGVLAEDVACYVVDMFQLSVRGFDCESWAVRNSSMMLFAAATQRVIGDKRIADGKTHQQVACDDVFSRFQQLRSFLARELTRLVEVDSKSSGTIAGAAPPGLYALLLFLSRVRPNDDDDQRVANAPASPCDDESGLASFVQLVMECASQRAMAIRYMAAKVVAAIVSDADAASVMSILCTKLPQGVRSAGDRLTVSKAIPHNFVHGTLAQICYLTRKHLLTRDAREKLTVAARDAQSDFLEIVVTKLLPSTMWLWAGQDAESISAVIRAELVASVDTVVQFYAQDIAGALSTLKSDVIRRAFIALVEQIRAEVERQLQQRCDSDRPTAVLLSSQPGRYVLDRTLVSIWFSIWAMPANGRLQELIIKKMLASSVLEIRKNATKQLVNKLAIAALDTDSVAELQTILIEQLLVETHPKLRARQSQLLVRCQLHQASAVTPTHRSELQTRLVRVLSVSADIQVLAPTMELLALMAYQQPCKDDADIALYRTLCQEIELRSDEAQPLMIRQAAASALHHSGLLRLHNKQDGSTVYAELALAGWMSALRLLQDDSTCVRAVARHAIENVLGTVDPARIRCSSSDATVLSLAVEYIVSSFAHTGHGATSLSKMLIQLIDAPVVLTAYVGAAGAKALDWDNLYRRIFEYESSNYFAERDGLAQNMVYYLLARSTGDDESIRLLCEQVLTLLNKALQILNQESRCSDEEAGRWLGGVTYYPDVFAPAFGLLAAGVAVVTSMSYSLTGDLQSLAVQARELAQEACDIHSKDDVMHPLMMRALKLLACTDHPSSRQDGTEPVRELLFLTPHWIALTDSVNK</sequence>
<dbReference type="EMBL" id="CANTFL010000988">
    <property type="protein sequence ID" value="CAI5729419.1"/>
    <property type="molecule type" value="Genomic_DNA"/>
</dbReference>
<dbReference type="PANTHER" id="PTHR14387">
    <property type="entry name" value="THADA/DEATH RECEPTOR INTERACTING PROTEIN"/>
    <property type="match status" value="1"/>
</dbReference>
<organism evidence="4 5">
    <name type="scientific">Hyaloperonospora brassicae</name>
    <name type="common">Brassica downy mildew</name>
    <name type="synonym">Peronospora brassicae</name>
    <dbReference type="NCBI Taxonomy" id="162125"/>
    <lineage>
        <taxon>Eukaryota</taxon>
        <taxon>Sar</taxon>
        <taxon>Stramenopiles</taxon>
        <taxon>Oomycota</taxon>
        <taxon>Peronosporomycetes</taxon>
        <taxon>Peronosporales</taxon>
        <taxon>Peronosporaceae</taxon>
        <taxon>Hyaloperonospora</taxon>
    </lineage>
</organism>
<comment type="caution">
    <text evidence="4">The sequence shown here is derived from an EMBL/GenBank/DDBJ whole genome shotgun (WGS) entry which is preliminary data.</text>
</comment>
<keyword evidence="5" id="KW-1185">Reference proteome</keyword>
<dbReference type="InterPro" id="IPR019442">
    <property type="entry name" value="THADA/TRM732_DUF2428"/>
</dbReference>
<dbReference type="GO" id="GO:0005829">
    <property type="term" value="C:cytosol"/>
    <property type="evidence" value="ECO:0007669"/>
    <property type="project" value="TreeGrafter"/>
</dbReference>
<evidence type="ECO:0000256" key="1">
    <source>
        <dbReference type="ARBA" id="ARBA00010409"/>
    </source>
</evidence>
<reference evidence="4" key="1">
    <citation type="submission" date="2022-12" db="EMBL/GenBank/DDBJ databases">
        <authorList>
            <person name="Webb A."/>
        </authorList>
    </citation>
    <scope>NUCLEOTIDE SEQUENCE</scope>
    <source>
        <strain evidence="4">Hp1</strain>
    </source>
</reference>
<comment type="similarity">
    <text evidence="1">Belongs to the THADA family.</text>
</comment>
<evidence type="ECO:0000313" key="4">
    <source>
        <dbReference type="EMBL" id="CAI5729419.1"/>
    </source>
</evidence>
<dbReference type="InterPro" id="IPR056843">
    <property type="entry name" value="THADA-like_TPR"/>
</dbReference>
<proteinExistence type="inferred from homology"/>
<dbReference type="Pfam" id="PF25150">
    <property type="entry name" value="TPR_Trm732"/>
    <property type="match status" value="1"/>
</dbReference>
<protein>
    <recommendedName>
        <fullName evidence="3">Rhodanese domain-containing protein</fullName>
    </recommendedName>
</protein>
<dbReference type="PANTHER" id="PTHR14387:SF0">
    <property type="entry name" value="DUF2428 DOMAIN-CONTAINING PROTEIN"/>
    <property type="match status" value="1"/>
</dbReference>
<dbReference type="InterPro" id="IPR051954">
    <property type="entry name" value="tRNA_methyltransferase_THADA"/>
</dbReference>
<dbReference type="GO" id="GO:0030488">
    <property type="term" value="P:tRNA methylation"/>
    <property type="evidence" value="ECO:0007669"/>
    <property type="project" value="TreeGrafter"/>
</dbReference>
<keyword evidence="2" id="KW-0819">tRNA processing</keyword>
<evidence type="ECO:0000259" key="3">
    <source>
        <dbReference type="PROSITE" id="PS50206"/>
    </source>
</evidence>
<dbReference type="Pfam" id="PF10350">
    <property type="entry name" value="DUF2428"/>
    <property type="match status" value="1"/>
</dbReference>
<gene>
    <name evidence="4" type="ORF">HBR001_LOCUS4557</name>
</gene>
<dbReference type="Proteomes" id="UP001162031">
    <property type="component" value="Unassembled WGS sequence"/>
</dbReference>
<dbReference type="InterPro" id="IPR001763">
    <property type="entry name" value="Rhodanese-like_dom"/>
</dbReference>
<dbReference type="InterPro" id="IPR056842">
    <property type="entry name" value="THADA-like_TPR_C"/>
</dbReference>